<organism evidence="3 4">
    <name type="scientific">Brunnivagina elsteri CCALA 953</name>
    <dbReference type="NCBI Taxonomy" id="987040"/>
    <lineage>
        <taxon>Bacteria</taxon>
        <taxon>Bacillati</taxon>
        <taxon>Cyanobacteriota</taxon>
        <taxon>Cyanophyceae</taxon>
        <taxon>Nostocales</taxon>
        <taxon>Calotrichaceae</taxon>
        <taxon>Brunnivagina</taxon>
    </lineage>
</organism>
<feature type="domain" description="Glycosyltransferase subfamily 4-like N-terminal" evidence="2">
    <location>
        <begin position="14"/>
        <end position="185"/>
    </location>
</feature>
<gene>
    <name evidence="3" type="ORF">CK510_15455</name>
</gene>
<accession>A0A2A2THL2</accession>
<evidence type="ECO:0000259" key="2">
    <source>
        <dbReference type="Pfam" id="PF13439"/>
    </source>
</evidence>
<dbReference type="SUPFAM" id="SSF53756">
    <property type="entry name" value="UDP-Glycosyltransferase/glycogen phosphorylase"/>
    <property type="match status" value="1"/>
</dbReference>
<evidence type="ECO:0000313" key="4">
    <source>
        <dbReference type="Proteomes" id="UP000218238"/>
    </source>
</evidence>
<dbReference type="GO" id="GO:0016757">
    <property type="term" value="F:glycosyltransferase activity"/>
    <property type="evidence" value="ECO:0007669"/>
    <property type="project" value="InterPro"/>
</dbReference>
<protein>
    <submittedName>
        <fullName evidence="3">Glycosyltransferase</fullName>
    </submittedName>
</protein>
<dbReference type="OrthoDB" id="433681at2"/>
<dbReference type="Pfam" id="PF13439">
    <property type="entry name" value="Glyco_transf_4"/>
    <property type="match status" value="1"/>
</dbReference>
<feature type="domain" description="Glycosyl transferase family 1" evidence="1">
    <location>
        <begin position="204"/>
        <end position="362"/>
    </location>
</feature>
<dbReference type="EMBL" id="NTFS01000165">
    <property type="protein sequence ID" value="PAX53166.1"/>
    <property type="molecule type" value="Genomic_DNA"/>
</dbReference>
<dbReference type="InterPro" id="IPR028098">
    <property type="entry name" value="Glyco_trans_4-like_N"/>
</dbReference>
<dbReference type="RefSeq" id="WP_095722549.1">
    <property type="nucleotide sequence ID" value="NZ_NTFS01000165.1"/>
</dbReference>
<dbReference type="Gene3D" id="3.40.50.2000">
    <property type="entry name" value="Glycogen Phosphorylase B"/>
    <property type="match status" value="2"/>
</dbReference>
<dbReference type="Pfam" id="PF00534">
    <property type="entry name" value="Glycos_transf_1"/>
    <property type="match status" value="1"/>
</dbReference>
<dbReference type="AlphaFoldDB" id="A0A2A2THL2"/>
<keyword evidence="3" id="KW-0808">Transferase</keyword>
<evidence type="ECO:0000313" key="3">
    <source>
        <dbReference type="EMBL" id="PAX53166.1"/>
    </source>
</evidence>
<name>A0A2A2THL2_9CYAN</name>
<proteinExistence type="predicted"/>
<dbReference type="PANTHER" id="PTHR45947:SF3">
    <property type="entry name" value="SULFOQUINOVOSYL TRANSFERASE SQD2"/>
    <property type="match status" value="1"/>
</dbReference>
<dbReference type="InterPro" id="IPR001296">
    <property type="entry name" value="Glyco_trans_1"/>
</dbReference>
<dbReference type="InterPro" id="IPR050194">
    <property type="entry name" value="Glycosyltransferase_grp1"/>
</dbReference>
<dbReference type="Proteomes" id="UP000218238">
    <property type="component" value="Unassembled WGS sequence"/>
</dbReference>
<keyword evidence="4" id="KW-1185">Reference proteome</keyword>
<reference evidence="3 4" key="1">
    <citation type="submission" date="2017-08" db="EMBL/GenBank/DDBJ databases">
        <title>Draft genome sequence of filamentous cyanobacterium Calothrix elsteri CCALA 953.</title>
        <authorList>
            <person name="Gagunashvili A.N."/>
            <person name="Elster J."/>
            <person name="Andresson O.S."/>
        </authorList>
    </citation>
    <scope>NUCLEOTIDE SEQUENCE [LARGE SCALE GENOMIC DNA]</scope>
    <source>
        <strain evidence="3 4">CCALA 953</strain>
    </source>
</reference>
<comment type="caution">
    <text evidence="3">The sequence shown here is derived from an EMBL/GenBank/DDBJ whole genome shotgun (WGS) entry which is preliminary data.</text>
</comment>
<sequence length="397" mass="44548">MKVLMLIPALGNVYGGPSKCIIELAEAIGSKGLEVDIVTTNANGNVNLDVPLNIWIQEQHYRIQYFHYLNFIDYKFTWSLTQWLFQHVQDYDLVHTNAIFSYPILPAAWACQFHQVPYIMTPHGMLEPWALAYKAWKKNFYFSLIEKPALQNASGVQMLASTEFQRVQELGINAPLLLIPNGIHTHDFEKLPSAEIFYSQFPETRNKTLILFLGRIDPKKGLDLLAPAFAQARNLFPNSHLIVAGQDNIGYLPQVKEYFSNTSCLEAVTFTGMLTGETKYSALAAANIFVVPSYSEGFSMSVLEGMASALPCVITTGCNFPEAEAAGAASIVDINASKIADALIAYLQNLKQAQETGIRARQLVFQNYTWEKIADKTIINYQRIVRKKSQKAYSLLR</sequence>
<evidence type="ECO:0000259" key="1">
    <source>
        <dbReference type="Pfam" id="PF00534"/>
    </source>
</evidence>
<dbReference type="PANTHER" id="PTHR45947">
    <property type="entry name" value="SULFOQUINOVOSYL TRANSFERASE SQD2"/>
    <property type="match status" value="1"/>
</dbReference>